<accession>H5SQJ8</accession>
<protein>
    <submittedName>
        <fullName evidence="12">Integrase/recombinase XerC</fullName>
    </submittedName>
</protein>
<keyword evidence="3" id="KW-0132">Cell division</keyword>
<sequence>MIQMRQAQNLSELIESFINSLDVNPASTRTYREGLKNFLHWRNGKPPEALVTQGEIKLYKEWLRQNRAANTVATYLVALRRFFQYCVAEGFYPENPVENVKGIRRPRGHLRQDISREGLRALFNAVDRATLMGKRDFAIMNLMARNGLRVIEIVRANVGDIENRRGRQILRIWGKGRDERDEFVVLAEPTVQALEDWLAARGPAKPSDPLFIGVRARNKGGRLTTRQVNRIINRYLIKTGLKTEKISPHSLRHSFVTLAIQSGASIIEAQIAARHKSIETTRVYFHEHDRLESPTEDKILI</sequence>
<keyword evidence="2" id="KW-0963">Cytoplasm</keyword>
<dbReference type="InterPro" id="IPR004107">
    <property type="entry name" value="Integrase_SAM-like_N"/>
</dbReference>
<evidence type="ECO:0000259" key="10">
    <source>
        <dbReference type="PROSITE" id="PS51898"/>
    </source>
</evidence>
<keyword evidence="6 9" id="KW-0238">DNA-binding</keyword>
<dbReference type="Pfam" id="PF00589">
    <property type="entry name" value="Phage_integrase"/>
    <property type="match status" value="1"/>
</dbReference>
<evidence type="ECO:0000256" key="5">
    <source>
        <dbReference type="ARBA" id="ARBA00022908"/>
    </source>
</evidence>
<feature type="domain" description="Tyr recombinase" evidence="10">
    <location>
        <begin position="109"/>
        <end position="296"/>
    </location>
</feature>
<comment type="subcellular location">
    <subcellularLocation>
        <location evidence="1">Cytoplasm</location>
    </subcellularLocation>
</comment>
<dbReference type="Pfam" id="PF13495">
    <property type="entry name" value="Phage_int_SAM_4"/>
    <property type="match status" value="1"/>
</dbReference>
<reference evidence="12" key="1">
    <citation type="journal article" date="2005" name="Environ. Microbiol.">
        <title>Genetic and functional properties of uncultivated thermophilic crenarchaeotes from a subsurface gold mine as revealed by analysis of genome fragments.</title>
        <authorList>
            <person name="Nunoura T."/>
            <person name="Hirayama H."/>
            <person name="Takami H."/>
            <person name="Oida H."/>
            <person name="Nishi S."/>
            <person name="Shimamura S."/>
            <person name="Suzuki Y."/>
            <person name="Inagaki F."/>
            <person name="Takai K."/>
            <person name="Nealson K.H."/>
            <person name="Horikoshi K."/>
        </authorList>
    </citation>
    <scope>NUCLEOTIDE SEQUENCE</scope>
</reference>
<dbReference type="InterPro" id="IPR002104">
    <property type="entry name" value="Integrase_catalytic"/>
</dbReference>
<dbReference type="AlphaFoldDB" id="H5SQJ8"/>
<evidence type="ECO:0000313" key="12">
    <source>
        <dbReference type="EMBL" id="BAL58434.1"/>
    </source>
</evidence>
<dbReference type="InterPro" id="IPR013762">
    <property type="entry name" value="Integrase-like_cat_sf"/>
</dbReference>
<name>H5SQJ8_ACEAU</name>
<evidence type="ECO:0000256" key="3">
    <source>
        <dbReference type="ARBA" id="ARBA00022618"/>
    </source>
</evidence>
<proteinExistence type="predicted"/>
<evidence type="ECO:0000256" key="1">
    <source>
        <dbReference type="ARBA" id="ARBA00004496"/>
    </source>
</evidence>
<dbReference type="InterPro" id="IPR010998">
    <property type="entry name" value="Integrase_recombinase_N"/>
</dbReference>
<evidence type="ECO:0000256" key="4">
    <source>
        <dbReference type="ARBA" id="ARBA00022829"/>
    </source>
</evidence>
<evidence type="ECO:0000256" key="9">
    <source>
        <dbReference type="PROSITE-ProRule" id="PRU01248"/>
    </source>
</evidence>
<dbReference type="GO" id="GO:0015074">
    <property type="term" value="P:DNA integration"/>
    <property type="evidence" value="ECO:0007669"/>
    <property type="project" value="UniProtKB-KW"/>
</dbReference>
<dbReference type="PROSITE" id="PS51900">
    <property type="entry name" value="CB"/>
    <property type="match status" value="1"/>
</dbReference>
<dbReference type="GO" id="GO:0005737">
    <property type="term" value="C:cytoplasm"/>
    <property type="evidence" value="ECO:0007669"/>
    <property type="project" value="UniProtKB-SubCell"/>
</dbReference>
<reference evidence="12" key="2">
    <citation type="journal article" date="2012" name="PLoS ONE">
        <title>A Deeply Branching Thermophilic Bacterium with an Ancient Acetyl-CoA Pathway Dominates a Subsurface Ecosystem.</title>
        <authorList>
            <person name="Takami H."/>
            <person name="Noguchi H."/>
            <person name="Takaki Y."/>
            <person name="Uchiyama I."/>
            <person name="Toyoda A."/>
            <person name="Nishi S."/>
            <person name="Chee G.-J."/>
            <person name="Arai W."/>
            <person name="Nunoura T."/>
            <person name="Itoh T."/>
            <person name="Hattori M."/>
            <person name="Takai K."/>
        </authorList>
    </citation>
    <scope>NUCLEOTIDE SEQUENCE</scope>
</reference>
<dbReference type="GO" id="GO:0007059">
    <property type="term" value="P:chromosome segregation"/>
    <property type="evidence" value="ECO:0007669"/>
    <property type="project" value="UniProtKB-KW"/>
</dbReference>
<keyword evidence="7" id="KW-0233">DNA recombination</keyword>
<dbReference type="GO" id="GO:0003677">
    <property type="term" value="F:DNA binding"/>
    <property type="evidence" value="ECO:0007669"/>
    <property type="project" value="UniProtKB-UniRule"/>
</dbReference>
<dbReference type="EMBL" id="AP011800">
    <property type="protein sequence ID" value="BAL58434.1"/>
    <property type="molecule type" value="Genomic_DNA"/>
</dbReference>
<evidence type="ECO:0000256" key="6">
    <source>
        <dbReference type="ARBA" id="ARBA00023125"/>
    </source>
</evidence>
<dbReference type="InterPro" id="IPR044068">
    <property type="entry name" value="CB"/>
</dbReference>
<dbReference type="PANTHER" id="PTHR30349:SF77">
    <property type="entry name" value="TYROSINE RECOMBINASE XERC"/>
    <property type="match status" value="1"/>
</dbReference>
<dbReference type="PROSITE" id="PS51898">
    <property type="entry name" value="TYR_RECOMBINASE"/>
    <property type="match status" value="1"/>
</dbReference>
<keyword evidence="5" id="KW-0229">DNA integration</keyword>
<dbReference type="InterPro" id="IPR050090">
    <property type="entry name" value="Tyrosine_recombinase_XerCD"/>
</dbReference>
<keyword evidence="4" id="KW-0159">Chromosome partition</keyword>
<evidence type="ECO:0000259" key="11">
    <source>
        <dbReference type="PROSITE" id="PS51900"/>
    </source>
</evidence>
<dbReference type="GO" id="GO:0051301">
    <property type="term" value="P:cell division"/>
    <property type="evidence" value="ECO:0007669"/>
    <property type="project" value="UniProtKB-KW"/>
</dbReference>
<evidence type="ECO:0000256" key="2">
    <source>
        <dbReference type="ARBA" id="ARBA00022490"/>
    </source>
</evidence>
<dbReference type="Gene3D" id="1.10.150.130">
    <property type="match status" value="1"/>
</dbReference>
<evidence type="ECO:0000256" key="8">
    <source>
        <dbReference type="ARBA" id="ARBA00023306"/>
    </source>
</evidence>
<keyword evidence="8" id="KW-0131">Cell cycle</keyword>
<dbReference type="InterPro" id="IPR011010">
    <property type="entry name" value="DNA_brk_join_enz"/>
</dbReference>
<dbReference type="SUPFAM" id="SSF56349">
    <property type="entry name" value="DNA breaking-rejoining enzymes"/>
    <property type="match status" value="1"/>
</dbReference>
<evidence type="ECO:0000256" key="7">
    <source>
        <dbReference type="ARBA" id="ARBA00023172"/>
    </source>
</evidence>
<dbReference type="GO" id="GO:0006310">
    <property type="term" value="P:DNA recombination"/>
    <property type="evidence" value="ECO:0007669"/>
    <property type="project" value="UniProtKB-KW"/>
</dbReference>
<dbReference type="PANTHER" id="PTHR30349">
    <property type="entry name" value="PHAGE INTEGRASE-RELATED"/>
    <property type="match status" value="1"/>
</dbReference>
<feature type="domain" description="Core-binding (CB)" evidence="11">
    <location>
        <begin position="8"/>
        <end position="87"/>
    </location>
</feature>
<organism evidence="12">
    <name type="scientific">Acetithermum autotrophicum</name>
    <dbReference type="NCBI Taxonomy" id="1446466"/>
    <lineage>
        <taxon>Bacteria</taxon>
        <taxon>Candidatus Bipolaricaulota</taxon>
        <taxon>Candidatus Acetithermum</taxon>
    </lineage>
</organism>
<gene>
    <name evidence="12" type="ORF">HGMM_OP1C129</name>
</gene>
<dbReference type="Gene3D" id="1.10.443.10">
    <property type="entry name" value="Intergrase catalytic core"/>
    <property type="match status" value="1"/>
</dbReference>